<name>A0A834TUN2_9FABA</name>
<evidence type="ECO:0000313" key="2">
    <source>
        <dbReference type="Proteomes" id="UP000634136"/>
    </source>
</evidence>
<dbReference type="AlphaFoldDB" id="A0A834TUN2"/>
<dbReference type="Proteomes" id="UP000634136">
    <property type="component" value="Unassembled WGS sequence"/>
</dbReference>
<evidence type="ECO:0000313" key="1">
    <source>
        <dbReference type="EMBL" id="KAF7828853.1"/>
    </source>
</evidence>
<accession>A0A834TUN2</accession>
<comment type="caution">
    <text evidence="1">The sequence shown here is derived from an EMBL/GenBank/DDBJ whole genome shotgun (WGS) entry which is preliminary data.</text>
</comment>
<protein>
    <submittedName>
        <fullName evidence="1">Uncharacterized protein</fullName>
    </submittedName>
</protein>
<gene>
    <name evidence="1" type="ORF">G2W53_020017</name>
</gene>
<sequence>MPVPDPSSRILRRRQFASSENAEKVEVRGLLAVSHRCPSRRETSVVAAGQSWNDRPSDGSCRITTVESIERRKCFSLSCTIVFPSFAFSSLCFSVMSTFSSSCGYSFLIALRFSLRQISVAYSVLISLTEQNVLTDL</sequence>
<keyword evidence="2" id="KW-1185">Reference proteome</keyword>
<organism evidence="1 2">
    <name type="scientific">Senna tora</name>
    <dbReference type="NCBI Taxonomy" id="362788"/>
    <lineage>
        <taxon>Eukaryota</taxon>
        <taxon>Viridiplantae</taxon>
        <taxon>Streptophyta</taxon>
        <taxon>Embryophyta</taxon>
        <taxon>Tracheophyta</taxon>
        <taxon>Spermatophyta</taxon>
        <taxon>Magnoliopsida</taxon>
        <taxon>eudicotyledons</taxon>
        <taxon>Gunneridae</taxon>
        <taxon>Pentapetalae</taxon>
        <taxon>rosids</taxon>
        <taxon>fabids</taxon>
        <taxon>Fabales</taxon>
        <taxon>Fabaceae</taxon>
        <taxon>Caesalpinioideae</taxon>
        <taxon>Cassia clade</taxon>
        <taxon>Senna</taxon>
    </lineage>
</organism>
<dbReference type="EMBL" id="JAAIUW010000006">
    <property type="protein sequence ID" value="KAF7828853.1"/>
    <property type="molecule type" value="Genomic_DNA"/>
</dbReference>
<proteinExistence type="predicted"/>
<reference evidence="1" key="1">
    <citation type="submission" date="2020-09" db="EMBL/GenBank/DDBJ databases">
        <title>Genome-Enabled Discovery of Anthraquinone Biosynthesis in Senna tora.</title>
        <authorList>
            <person name="Kang S.-H."/>
            <person name="Pandey R.P."/>
            <person name="Lee C.-M."/>
            <person name="Sim J.-S."/>
            <person name="Jeong J.-T."/>
            <person name="Choi B.-S."/>
            <person name="Jung M."/>
            <person name="Ginzburg D."/>
            <person name="Zhao K."/>
            <person name="Won S.Y."/>
            <person name="Oh T.-J."/>
            <person name="Yu Y."/>
            <person name="Kim N.-H."/>
            <person name="Lee O.R."/>
            <person name="Lee T.-H."/>
            <person name="Bashyal P."/>
            <person name="Kim T.-S."/>
            <person name="Lee W.-H."/>
            <person name="Kawkins C."/>
            <person name="Kim C.-K."/>
            <person name="Kim J.S."/>
            <person name="Ahn B.O."/>
            <person name="Rhee S.Y."/>
            <person name="Sohng J.K."/>
        </authorList>
    </citation>
    <scope>NUCLEOTIDE SEQUENCE</scope>
    <source>
        <tissue evidence="1">Leaf</tissue>
    </source>
</reference>